<feature type="transmembrane region" description="Helical" evidence="1">
    <location>
        <begin position="113"/>
        <end position="130"/>
    </location>
</feature>
<keyword evidence="1" id="KW-0472">Membrane</keyword>
<feature type="transmembrane region" description="Helical" evidence="1">
    <location>
        <begin position="20"/>
        <end position="39"/>
    </location>
</feature>
<dbReference type="InterPro" id="IPR010390">
    <property type="entry name" value="ABC-2_transporter-like"/>
</dbReference>
<reference evidence="2 3" key="1">
    <citation type="submission" date="2019-02" db="EMBL/GenBank/DDBJ databases">
        <title>Genomic Encyclopedia of Type Strains, Phase IV (KMG-IV): sequencing the most valuable type-strain genomes for metagenomic binning, comparative biology and taxonomic classification.</title>
        <authorList>
            <person name="Goeker M."/>
        </authorList>
    </citation>
    <scope>NUCLEOTIDE SEQUENCE [LARGE SCALE GENOMIC DNA]</scope>
    <source>
        <strain evidence="2 3">DSM 45622</strain>
    </source>
</reference>
<dbReference type="PANTHER" id="PTHR36832">
    <property type="entry name" value="SLR1174 PROTEIN-RELATED"/>
    <property type="match status" value="1"/>
</dbReference>
<keyword evidence="1" id="KW-0812">Transmembrane</keyword>
<dbReference type="EMBL" id="SGXD01000001">
    <property type="protein sequence ID" value="RZS91033.1"/>
    <property type="molecule type" value="Genomic_DNA"/>
</dbReference>
<keyword evidence="1" id="KW-1133">Transmembrane helix</keyword>
<name>A0A4Q7NUY6_9ACTN</name>
<evidence type="ECO:0000313" key="3">
    <source>
        <dbReference type="Proteomes" id="UP000293638"/>
    </source>
</evidence>
<evidence type="ECO:0000256" key="1">
    <source>
        <dbReference type="SAM" id="Phobius"/>
    </source>
</evidence>
<dbReference type="OrthoDB" id="62003at2"/>
<dbReference type="PANTHER" id="PTHR36832:SF2">
    <property type="entry name" value="INTEGRAL MEMBRANE PROTEIN"/>
    <property type="match status" value="1"/>
</dbReference>
<gene>
    <name evidence="2" type="ORF">EV189_0265</name>
</gene>
<feature type="transmembrane region" description="Helical" evidence="1">
    <location>
        <begin position="142"/>
        <end position="170"/>
    </location>
</feature>
<dbReference type="Pfam" id="PF06182">
    <property type="entry name" value="ABC2_membrane_6"/>
    <property type="match status" value="1"/>
</dbReference>
<feature type="transmembrane region" description="Helical" evidence="1">
    <location>
        <begin position="229"/>
        <end position="251"/>
    </location>
</feature>
<accession>A0A4Q7NUY6</accession>
<proteinExistence type="predicted"/>
<dbReference type="AlphaFoldDB" id="A0A4Q7NUY6"/>
<evidence type="ECO:0000313" key="2">
    <source>
        <dbReference type="EMBL" id="RZS91033.1"/>
    </source>
</evidence>
<comment type="caution">
    <text evidence="2">The sequence shown here is derived from an EMBL/GenBank/DDBJ whole genome shotgun (WGS) entry which is preliminary data.</text>
</comment>
<feature type="transmembrane region" description="Helical" evidence="1">
    <location>
        <begin position="177"/>
        <end position="200"/>
    </location>
</feature>
<keyword evidence="3" id="KW-1185">Reference proteome</keyword>
<protein>
    <submittedName>
        <fullName evidence="2">ABC-2 type transport system permease protein</fullName>
    </submittedName>
</protein>
<sequence length="263" mass="27768">MSGYLAMVRIGAKLLLQYRVMVFVMVGLSLVQVLVLTRVWHAVYSGRAEVGGLPLRETIVYLTLTNLQAGLLMPSSVDFLIGLRIRTGHVVFDVSRPYGYVGQMVAMSGGRQLAVLAFMLLGAPLGFWIGGISAPHSAGAAVAYAVALAVAWAIYAQVSVLVGLSAFWLTEAQGMGVIAHLVGTFLAGTAVPLVFFPGWLRAVAHASPFPFLGYVPASIYLGRISGPAVLGNLVLGAVWVAVLAGILALAWRRTFSRVVSQGG</sequence>
<organism evidence="2 3">
    <name type="scientific">Motilibacter rhizosphaerae</name>
    <dbReference type="NCBI Taxonomy" id="598652"/>
    <lineage>
        <taxon>Bacteria</taxon>
        <taxon>Bacillati</taxon>
        <taxon>Actinomycetota</taxon>
        <taxon>Actinomycetes</taxon>
        <taxon>Motilibacterales</taxon>
        <taxon>Motilibacteraceae</taxon>
        <taxon>Motilibacter</taxon>
    </lineage>
</organism>
<dbReference type="RefSeq" id="WP_130491150.1">
    <property type="nucleotide sequence ID" value="NZ_SGXD01000001.1"/>
</dbReference>
<dbReference type="Proteomes" id="UP000293638">
    <property type="component" value="Unassembled WGS sequence"/>
</dbReference>